<dbReference type="InterPro" id="IPR045392">
    <property type="entry name" value="DUF6519"/>
</dbReference>
<dbReference type="Pfam" id="PF20129">
    <property type="entry name" value="DUF6519"/>
    <property type="match status" value="2"/>
</dbReference>
<keyword evidence="2" id="KW-1185">Reference proteome</keyword>
<dbReference type="Proteomes" id="UP001193081">
    <property type="component" value="Unassembled WGS sequence"/>
</dbReference>
<sequence>MYADISRDTFAALRDRHFLRVLLQQGRPLLDAEFNEQVANLLHYVETLAADLIGPYGGPAGNVGFKVISQKVDDEDGINRLIKNESEDRQNALNDLLKKHDFLLGAGRYYVDGLLCENSAVIGYSEQLSHDKLLPNISYLVYLDVWERHISQWEDRQLDEDPGQPGIHEIALGAVDTTTRTQVVWQVRTVAIKDQDIPDQNILLKREDWLKLLSDRGVSRHPGTGHLMVRTDDPQIQPGAPDPCIQPPDAGYRGVENLLCRIEIHKPGPVKEATYKVSFMNGSVVFPIRSIKDTMITVAYMGRDERSGLAEGDWVEVINDRLALRAMHGELHKVVRVDADTGEVTLDSAPQVDDDLSLHPLLRRWDTLISGGKVKQTSGEALVQEGQEGEWLNVGYGIQIRFKPQEAPKAIYCTGDYWLIPARVATGDVEWPTDTTTVRREPLALPPQGVEHHYAPLALITLDQDGKITRSDEYRSQFKAPVERIAQQ</sequence>
<accession>A0ABS4DFW0</accession>
<comment type="caution">
    <text evidence="1">The sequence shown here is derived from an EMBL/GenBank/DDBJ whole genome shotgun (WGS) entry which is preliminary data.</text>
</comment>
<organism evidence="1 2">
    <name type="scientific">Candidatus Chloroploca mongolica</name>
    <dbReference type="NCBI Taxonomy" id="2528176"/>
    <lineage>
        <taxon>Bacteria</taxon>
        <taxon>Bacillati</taxon>
        <taxon>Chloroflexota</taxon>
        <taxon>Chloroflexia</taxon>
        <taxon>Chloroflexales</taxon>
        <taxon>Chloroflexineae</taxon>
        <taxon>Oscillochloridaceae</taxon>
        <taxon>Candidatus Chloroploca</taxon>
    </lineage>
</organism>
<proteinExistence type="predicted"/>
<evidence type="ECO:0000313" key="1">
    <source>
        <dbReference type="EMBL" id="MBP1468335.1"/>
    </source>
</evidence>
<reference evidence="1 2" key="1">
    <citation type="submission" date="2021-03" db="EMBL/GenBank/DDBJ databases">
        <authorList>
            <person name="Grouzdev D.S."/>
        </authorList>
    </citation>
    <scope>NUCLEOTIDE SEQUENCE [LARGE SCALE GENOMIC DNA]</scope>
    <source>
        <strain evidence="1 2">M50-1</strain>
    </source>
</reference>
<gene>
    <name evidence="1" type="ORF">EYB53_021670</name>
</gene>
<name>A0ABS4DFW0_9CHLR</name>
<dbReference type="EMBL" id="SIJK02000065">
    <property type="protein sequence ID" value="MBP1468335.1"/>
    <property type="molecule type" value="Genomic_DNA"/>
</dbReference>
<dbReference type="RefSeq" id="WP_135480985.1">
    <property type="nucleotide sequence ID" value="NZ_SIJK02000065.1"/>
</dbReference>
<evidence type="ECO:0000313" key="2">
    <source>
        <dbReference type="Proteomes" id="UP001193081"/>
    </source>
</evidence>
<protein>
    <submittedName>
        <fullName evidence="1">Uncharacterized protein</fullName>
    </submittedName>
</protein>